<accession>I2GJ95</accession>
<dbReference type="OrthoDB" id="9811959at2"/>
<organism evidence="1 2">
    <name type="scientific">Fibrisoma limi BUZ 3</name>
    <dbReference type="NCBI Taxonomy" id="1185876"/>
    <lineage>
        <taxon>Bacteria</taxon>
        <taxon>Pseudomonadati</taxon>
        <taxon>Bacteroidota</taxon>
        <taxon>Cytophagia</taxon>
        <taxon>Cytophagales</taxon>
        <taxon>Spirosomataceae</taxon>
        <taxon>Fibrisoma</taxon>
    </lineage>
</organism>
<dbReference type="Pfam" id="PF05635">
    <property type="entry name" value="23S_rRNA_IVP"/>
    <property type="match status" value="1"/>
</dbReference>
<dbReference type="Proteomes" id="UP000009309">
    <property type="component" value="Unassembled WGS sequence"/>
</dbReference>
<keyword evidence="1" id="KW-0689">Ribosomal protein</keyword>
<dbReference type="GO" id="GO:0005840">
    <property type="term" value="C:ribosome"/>
    <property type="evidence" value="ECO:0007669"/>
    <property type="project" value="UniProtKB-KW"/>
</dbReference>
<dbReference type="InterPro" id="IPR036583">
    <property type="entry name" value="23S_rRNA_IVS_sf"/>
</dbReference>
<evidence type="ECO:0000313" key="1">
    <source>
        <dbReference type="EMBL" id="CCH53970.1"/>
    </source>
</evidence>
<proteinExistence type="predicted"/>
<dbReference type="NCBIfam" id="TIGR02436">
    <property type="entry name" value="four helix bundle protein"/>
    <property type="match status" value="1"/>
</dbReference>
<name>I2GJ95_9BACT</name>
<sequence>MIRGFRFENLEIWQIGIQIGDELFDIADTLEQKKLYRFAEQLRGAGLSISNNIAEGSGSVSKKEFSQFLNFARRSCYECANIIIVLERRGHIEEELKRILFGRLDEISRKITNFQKSLLPPA</sequence>
<dbReference type="SUPFAM" id="SSF158446">
    <property type="entry name" value="IVS-encoded protein-like"/>
    <property type="match status" value="1"/>
</dbReference>
<evidence type="ECO:0000313" key="2">
    <source>
        <dbReference type="Proteomes" id="UP000009309"/>
    </source>
</evidence>
<dbReference type="InterPro" id="IPR012657">
    <property type="entry name" value="23S_rRNA-intervening_sequence"/>
</dbReference>
<dbReference type="STRING" id="1185876.BN8_03106"/>
<protein>
    <submittedName>
        <fullName evidence="1">S23 ribosomal protein</fullName>
    </submittedName>
</protein>
<comment type="caution">
    <text evidence="1">The sequence shown here is derived from an EMBL/GenBank/DDBJ whole genome shotgun (WGS) entry which is preliminary data.</text>
</comment>
<dbReference type="EMBL" id="CAIT01000006">
    <property type="protein sequence ID" value="CCH53970.1"/>
    <property type="molecule type" value="Genomic_DNA"/>
</dbReference>
<dbReference type="PANTHER" id="PTHR38471:SF2">
    <property type="entry name" value="FOUR HELIX BUNDLE PROTEIN"/>
    <property type="match status" value="1"/>
</dbReference>
<reference evidence="1 2" key="1">
    <citation type="journal article" date="2012" name="J. Bacteriol.">
        <title>Genome Sequence of the Filamentous Bacterium Fibrisoma limi BUZ 3T.</title>
        <authorList>
            <person name="Filippini M."/>
            <person name="Qi W."/>
            <person name="Jaenicke S."/>
            <person name="Goesmann A."/>
            <person name="Smits T.H."/>
            <person name="Bagheri H.C."/>
        </authorList>
    </citation>
    <scope>NUCLEOTIDE SEQUENCE [LARGE SCALE GENOMIC DNA]</scope>
    <source>
        <strain evidence="2">BUZ 3T</strain>
    </source>
</reference>
<keyword evidence="2" id="KW-1185">Reference proteome</keyword>
<gene>
    <name evidence="1" type="ORF">BN8_03106</name>
</gene>
<dbReference type="RefSeq" id="WP_009282550.1">
    <property type="nucleotide sequence ID" value="NZ_CAIT01000006.1"/>
</dbReference>
<dbReference type="AlphaFoldDB" id="I2GJ95"/>
<dbReference type="PANTHER" id="PTHR38471">
    <property type="entry name" value="FOUR HELIX BUNDLE PROTEIN"/>
    <property type="match status" value="1"/>
</dbReference>
<dbReference type="Gene3D" id="1.20.1440.60">
    <property type="entry name" value="23S rRNA-intervening sequence"/>
    <property type="match status" value="1"/>
</dbReference>
<dbReference type="eggNOG" id="ENOG5033387">
    <property type="taxonomic scope" value="Bacteria"/>
</dbReference>
<keyword evidence="1" id="KW-0687">Ribonucleoprotein</keyword>